<evidence type="ECO:0000313" key="5">
    <source>
        <dbReference type="EMBL" id="TQM01779.1"/>
    </source>
</evidence>
<organism evidence="5 6">
    <name type="scientific">Pseudonocardia kunmingensis</name>
    <dbReference type="NCBI Taxonomy" id="630975"/>
    <lineage>
        <taxon>Bacteria</taxon>
        <taxon>Bacillati</taxon>
        <taxon>Actinomycetota</taxon>
        <taxon>Actinomycetes</taxon>
        <taxon>Pseudonocardiales</taxon>
        <taxon>Pseudonocardiaceae</taxon>
        <taxon>Pseudonocardia</taxon>
    </lineage>
</organism>
<keyword evidence="1" id="KW-0805">Transcription regulation</keyword>
<dbReference type="EMBL" id="VFPA01000008">
    <property type="protein sequence ID" value="TQM01779.1"/>
    <property type="molecule type" value="Genomic_DNA"/>
</dbReference>
<keyword evidence="6" id="KW-1185">Reference proteome</keyword>
<dbReference type="PANTHER" id="PTHR43537">
    <property type="entry name" value="TRANSCRIPTIONAL REGULATOR, GNTR FAMILY"/>
    <property type="match status" value="1"/>
</dbReference>
<dbReference type="CDD" id="cd07377">
    <property type="entry name" value="WHTH_GntR"/>
    <property type="match status" value="1"/>
</dbReference>
<dbReference type="InterPro" id="IPR011711">
    <property type="entry name" value="GntR_C"/>
</dbReference>
<keyword evidence="3" id="KW-0804">Transcription</keyword>
<dbReference type="Pfam" id="PF00392">
    <property type="entry name" value="GntR"/>
    <property type="match status" value="1"/>
</dbReference>
<dbReference type="AlphaFoldDB" id="A0A543CXK6"/>
<evidence type="ECO:0000313" key="6">
    <source>
        <dbReference type="Proteomes" id="UP000315677"/>
    </source>
</evidence>
<dbReference type="GO" id="GO:0003700">
    <property type="term" value="F:DNA-binding transcription factor activity"/>
    <property type="evidence" value="ECO:0007669"/>
    <property type="project" value="InterPro"/>
</dbReference>
<sequence length="232" mass="25138">MSKSPGTGSVVDRIADELRRRIRRGELVGGQRLIEAEWTQELGVSRGPVREALGRLASEGLVVIEAKRGAVVRRLLAKDIDDLYEARAAIEGQAAAAAARRIDEGGHRAALEELMAEHDDFVGGGEFGPYLGVSVRFHELVLEIADNEILSRLGGQLHVLAYHLQATRVSRATGPVPHLSVSGSAECHREIGSAILRGDAYAAERLMREHQMATRDGILAVDRDSAAELGRR</sequence>
<dbReference type="InterPro" id="IPR000524">
    <property type="entry name" value="Tscrpt_reg_HTH_GntR"/>
</dbReference>
<evidence type="ECO:0000256" key="3">
    <source>
        <dbReference type="ARBA" id="ARBA00023163"/>
    </source>
</evidence>
<name>A0A543CXK6_9PSEU</name>
<evidence type="ECO:0000256" key="2">
    <source>
        <dbReference type="ARBA" id="ARBA00023125"/>
    </source>
</evidence>
<dbReference type="Gene3D" id="1.10.10.10">
    <property type="entry name" value="Winged helix-like DNA-binding domain superfamily/Winged helix DNA-binding domain"/>
    <property type="match status" value="1"/>
</dbReference>
<feature type="domain" description="HTH gntR-type" evidence="4">
    <location>
        <begin position="8"/>
        <end position="75"/>
    </location>
</feature>
<comment type="caution">
    <text evidence="5">The sequence shown here is derived from an EMBL/GenBank/DDBJ whole genome shotgun (WGS) entry which is preliminary data.</text>
</comment>
<dbReference type="PANTHER" id="PTHR43537:SF24">
    <property type="entry name" value="GLUCONATE OPERON TRANSCRIPTIONAL REPRESSOR"/>
    <property type="match status" value="1"/>
</dbReference>
<dbReference type="OrthoDB" id="8680240at2"/>
<dbReference type="PROSITE" id="PS50949">
    <property type="entry name" value="HTH_GNTR"/>
    <property type="match status" value="1"/>
</dbReference>
<dbReference type="InterPro" id="IPR036390">
    <property type="entry name" value="WH_DNA-bd_sf"/>
</dbReference>
<dbReference type="SMART" id="SM00345">
    <property type="entry name" value="HTH_GNTR"/>
    <property type="match status" value="1"/>
</dbReference>
<evidence type="ECO:0000259" key="4">
    <source>
        <dbReference type="PROSITE" id="PS50949"/>
    </source>
</evidence>
<dbReference type="Pfam" id="PF07729">
    <property type="entry name" value="FCD"/>
    <property type="match status" value="1"/>
</dbReference>
<gene>
    <name evidence="5" type="ORF">FB558_8294</name>
</gene>
<dbReference type="SUPFAM" id="SSF48008">
    <property type="entry name" value="GntR ligand-binding domain-like"/>
    <property type="match status" value="1"/>
</dbReference>
<dbReference type="SUPFAM" id="SSF46785">
    <property type="entry name" value="Winged helix' DNA-binding domain"/>
    <property type="match status" value="1"/>
</dbReference>
<dbReference type="RefSeq" id="WP_142064627.1">
    <property type="nucleotide sequence ID" value="NZ_VFPA01000008.1"/>
</dbReference>
<proteinExistence type="predicted"/>
<dbReference type="GO" id="GO:0003677">
    <property type="term" value="F:DNA binding"/>
    <property type="evidence" value="ECO:0007669"/>
    <property type="project" value="UniProtKB-KW"/>
</dbReference>
<reference evidence="5 6" key="1">
    <citation type="submission" date="2019-06" db="EMBL/GenBank/DDBJ databases">
        <title>Sequencing the genomes of 1000 actinobacteria strains.</title>
        <authorList>
            <person name="Klenk H.-P."/>
        </authorList>
    </citation>
    <scope>NUCLEOTIDE SEQUENCE [LARGE SCALE GENOMIC DNA]</scope>
    <source>
        <strain evidence="5 6">DSM 45301</strain>
    </source>
</reference>
<dbReference type="Gene3D" id="1.20.120.530">
    <property type="entry name" value="GntR ligand-binding domain-like"/>
    <property type="match status" value="1"/>
</dbReference>
<dbReference type="InterPro" id="IPR036388">
    <property type="entry name" value="WH-like_DNA-bd_sf"/>
</dbReference>
<evidence type="ECO:0000256" key="1">
    <source>
        <dbReference type="ARBA" id="ARBA00023015"/>
    </source>
</evidence>
<protein>
    <submittedName>
        <fullName evidence="5">DNA-binding GntR family transcriptional regulator</fullName>
    </submittedName>
</protein>
<dbReference type="Proteomes" id="UP000315677">
    <property type="component" value="Unassembled WGS sequence"/>
</dbReference>
<dbReference type="InterPro" id="IPR008920">
    <property type="entry name" value="TF_FadR/GntR_C"/>
</dbReference>
<accession>A0A543CXK6</accession>
<keyword evidence="2 5" id="KW-0238">DNA-binding</keyword>
<dbReference type="SMART" id="SM00895">
    <property type="entry name" value="FCD"/>
    <property type="match status" value="1"/>
</dbReference>